<keyword evidence="4" id="KW-1185">Reference proteome</keyword>
<evidence type="ECO:0000313" key="4">
    <source>
        <dbReference type="Proteomes" id="UP001231518"/>
    </source>
</evidence>
<evidence type="ECO:0000256" key="1">
    <source>
        <dbReference type="SAM" id="Coils"/>
    </source>
</evidence>
<feature type="compositionally biased region" description="Polar residues" evidence="2">
    <location>
        <begin position="1"/>
        <end position="12"/>
    </location>
</feature>
<accession>A0AAD7YTI1</accession>
<dbReference type="AlphaFoldDB" id="A0AAD7YTI1"/>
<evidence type="ECO:0000313" key="3">
    <source>
        <dbReference type="EMBL" id="KAJ8726694.1"/>
    </source>
</evidence>
<sequence>MATTQRTPPEKSTQTLLKPTLLTQESDTASDCIGSETECVGQRNITRRYKRGYDESMLNELKDMLADVQLQQKSQASKFNEEMQKLMQQNAKITESIQYMSDKYDEVLRQLQQTKSENSAFKTQIKTLEQKLETFERNSKASTLELRNVPESNSEDKSALIELVRSVGDVLNVKVLDTDIRTIYRTKKIPNKSAPIIVEFSSNSIKENIIMSSKKYNKDKNTEKLNSTHLKLIGEKKPIFIAESLTTCGRKLYYMARQYVKNHRGASCWTAYGRVYIRQKEGGPSILISREEDFFELKTQ</sequence>
<proteinExistence type="predicted"/>
<evidence type="ECO:0008006" key="5">
    <source>
        <dbReference type="Google" id="ProtNLM"/>
    </source>
</evidence>
<gene>
    <name evidence="3" type="ORF">PYW07_001392</name>
</gene>
<evidence type="ECO:0000256" key="2">
    <source>
        <dbReference type="SAM" id="MobiDB-lite"/>
    </source>
</evidence>
<protein>
    <recommendedName>
        <fullName evidence="5">Zinc finger DNA binding protein</fullName>
    </recommendedName>
</protein>
<dbReference type="EMBL" id="JARGEI010000009">
    <property type="protein sequence ID" value="KAJ8726694.1"/>
    <property type="molecule type" value="Genomic_DNA"/>
</dbReference>
<reference evidence="3" key="1">
    <citation type="submission" date="2023-03" db="EMBL/GenBank/DDBJ databases">
        <title>Chromosome-level genomes of two armyworms, Mythimna separata and Mythimna loreyi, provide insights into the biosynthesis and reception of sex pheromones.</title>
        <authorList>
            <person name="Zhao H."/>
        </authorList>
    </citation>
    <scope>NUCLEOTIDE SEQUENCE</scope>
    <source>
        <strain evidence="3">BeijingLab</strain>
        <tissue evidence="3">Pupa</tissue>
    </source>
</reference>
<dbReference type="Proteomes" id="UP001231518">
    <property type="component" value="Chromosome 10"/>
</dbReference>
<keyword evidence="1" id="KW-0175">Coiled coil</keyword>
<organism evidence="3 4">
    <name type="scientific">Mythimna separata</name>
    <name type="common">Oriental armyworm</name>
    <name type="synonym">Pseudaletia separata</name>
    <dbReference type="NCBI Taxonomy" id="271217"/>
    <lineage>
        <taxon>Eukaryota</taxon>
        <taxon>Metazoa</taxon>
        <taxon>Ecdysozoa</taxon>
        <taxon>Arthropoda</taxon>
        <taxon>Hexapoda</taxon>
        <taxon>Insecta</taxon>
        <taxon>Pterygota</taxon>
        <taxon>Neoptera</taxon>
        <taxon>Endopterygota</taxon>
        <taxon>Lepidoptera</taxon>
        <taxon>Glossata</taxon>
        <taxon>Ditrysia</taxon>
        <taxon>Noctuoidea</taxon>
        <taxon>Noctuidae</taxon>
        <taxon>Noctuinae</taxon>
        <taxon>Hadenini</taxon>
        <taxon>Mythimna</taxon>
    </lineage>
</organism>
<feature type="region of interest" description="Disordered" evidence="2">
    <location>
        <begin position="1"/>
        <end position="20"/>
    </location>
</feature>
<name>A0AAD7YTI1_MYTSE</name>
<feature type="coiled-coil region" evidence="1">
    <location>
        <begin position="76"/>
        <end position="145"/>
    </location>
</feature>
<comment type="caution">
    <text evidence="3">The sequence shown here is derived from an EMBL/GenBank/DDBJ whole genome shotgun (WGS) entry which is preliminary data.</text>
</comment>